<reference evidence="2" key="1">
    <citation type="journal article" date="2019" name="Int. J. Syst. Evol. Microbiol.">
        <title>The Global Catalogue of Microorganisms (GCM) 10K type strain sequencing project: providing services to taxonomists for standard genome sequencing and annotation.</title>
        <authorList>
            <consortium name="The Broad Institute Genomics Platform"/>
            <consortium name="The Broad Institute Genome Sequencing Center for Infectious Disease"/>
            <person name="Wu L."/>
            <person name="Ma J."/>
        </authorList>
    </citation>
    <scope>NUCLEOTIDE SEQUENCE [LARGE SCALE GENOMIC DNA]</scope>
    <source>
        <strain evidence="2">JCM 6835</strain>
    </source>
</reference>
<dbReference type="EMBL" id="BAAATE010000004">
    <property type="protein sequence ID" value="GAA2651983.1"/>
    <property type="molecule type" value="Genomic_DNA"/>
</dbReference>
<comment type="caution">
    <text evidence="1">The sequence shown here is derived from an EMBL/GenBank/DDBJ whole genome shotgun (WGS) entry which is preliminary data.</text>
</comment>
<organism evidence="1 2">
    <name type="scientific">Nonomuraea recticatena</name>
    <dbReference type="NCBI Taxonomy" id="46178"/>
    <lineage>
        <taxon>Bacteria</taxon>
        <taxon>Bacillati</taxon>
        <taxon>Actinomycetota</taxon>
        <taxon>Actinomycetes</taxon>
        <taxon>Streptosporangiales</taxon>
        <taxon>Streptosporangiaceae</taxon>
        <taxon>Nonomuraea</taxon>
    </lineage>
</organism>
<dbReference type="Proteomes" id="UP001501666">
    <property type="component" value="Unassembled WGS sequence"/>
</dbReference>
<name>A0ABP6DVP6_9ACTN</name>
<dbReference type="SUPFAM" id="SSF64005">
    <property type="entry name" value="Undecaprenyl diphosphate synthase"/>
    <property type="match status" value="1"/>
</dbReference>
<dbReference type="InterPro" id="IPR036424">
    <property type="entry name" value="UPP_synth-like_sf"/>
</dbReference>
<gene>
    <name evidence="1" type="ORF">GCM10010412_018690</name>
</gene>
<evidence type="ECO:0008006" key="3">
    <source>
        <dbReference type="Google" id="ProtNLM"/>
    </source>
</evidence>
<keyword evidence="2" id="KW-1185">Reference proteome</keyword>
<dbReference type="Gene3D" id="3.40.1180.10">
    <property type="entry name" value="Decaprenyl diphosphate synthase-like"/>
    <property type="match status" value="1"/>
</dbReference>
<evidence type="ECO:0000313" key="2">
    <source>
        <dbReference type="Proteomes" id="UP001501666"/>
    </source>
</evidence>
<proteinExistence type="predicted"/>
<evidence type="ECO:0000313" key="1">
    <source>
        <dbReference type="EMBL" id="GAA2651983.1"/>
    </source>
</evidence>
<accession>A0ABP6DVP6</accession>
<sequence>MPDFFAPSSITLTLVSSLLARAGLQHAAPRRRPDYRAGVLYALYTRHLRSLLRRGPLPRHVALVMDGNRRWAEEMGLESSPSSAPGTARTST</sequence>
<protein>
    <recommendedName>
        <fullName evidence="3">Isoprenyl transferase</fullName>
    </recommendedName>
</protein>
<dbReference type="RefSeq" id="WP_346145056.1">
    <property type="nucleotide sequence ID" value="NZ_BAAATE010000004.1"/>
</dbReference>